<sequence>MVGLPLEYAQIFQMAFQAQAKAQAQLLAQVHAPAPAPAPVVPTIDRNYKRIRKMGATEFEGTLDPEIAERWWEKVEDVMNLISCTPKNRLKYIVSLFVGNALIWWRSVKRGYEPREITWAEFHKEFDDKYRPKMYRDKKRMEFLNLVQGDKQTVAEYELRFAALAKYAPKAVVTQEDRCYRFEQGLRPEIRKGLAVRITDFKTLVESAVRMEEAVTEGKKRLEEKRKSTYTVGESSRSTKRGTGRSFSLGGENFSRGGPFRGSSGPRFDGPMGFNRGSLGRSSSTMPSGGSGRGVGQSYGRGPAFPPSCSICGRQHLGPCWRRDDIARTCYHCGGRGHIARNCPSQTVGVGGSVASGTQSQSSVGSSGRGTERGRGRGRGTGNRDNDQAIGGGMRGPGAQITQGQTQARIYNMTREEAPASNDVISGMILIFDVEAYVLIDPGSTHSYISSKLASKIPGENSPLGYLIVYLPVGGSVVVNSIRKGSLVRIGDVNLPVDLIVMDLKEFDVILGMDWLAQHRAVVDFYKKEVMIKSSGESRVVFVGDRQVVPVCVISAIEARRLMLEGCEAYLAHVIDTKKVNPTLEEIPVVRDFPKVFPDDLPGLPPHREVDFAIETLPGVAPISIVPYRMAPVELQELKSN</sequence>
<dbReference type="Gene3D" id="2.40.70.10">
    <property type="entry name" value="Acid Proteases"/>
    <property type="match status" value="1"/>
</dbReference>
<dbReference type="CDD" id="cd00303">
    <property type="entry name" value="retropepsin_like"/>
    <property type="match status" value="1"/>
</dbReference>
<feature type="compositionally biased region" description="Gly residues" evidence="2">
    <location>
        <begin position="289"/>
        <end position="299"/>
    </location>
</feature>
<evidence type="ECO:0000256" key="1">
    <source>
        <dbReference type="PROSITE-ProRule" id="PRU00047"/>
    </source>
</evidence>
<protein>
    <recommendedName>
        <fullName evidence="3">CCHC-type domain-containing protein</fullName>
    </recommendedName>
</protein>
<dbReference type="GO" id="GO:0003676">
    <property type="term" value="F:nucleic acid binding"/>
    <property type="evidence" value="ECO:0007669"/>
    <property type="project" value="InterPro"/>
</dbReference>
<dbReference type="EMBL" id="JACGWN010000016">
    <property type="protein sequence ID" value="KAL0394514.1"/>
    <property type="molecule type" value="Genomic_DNA"/>
</dbReference>
<feature type="domain" description="CCHC-type" evidence="3">
    <location>
        <begin position="330"/>
        <end position="345"/>
    </location>
</feature>
<name>A0AAW2SPX4_9LAMI</name>
<evidence type="ECO:0000256" key="2">
    <source>
        <dbReference type="SAM" id="MobiDB-lite"/>
    </source>
</evidence>
<reference evidence="4" key="1">
    <citation type="submission" date="2020-06" db="EMBL/GenBank/DDBJ databases">
        <authorList>
            <person name="Li T."/>
            <person name="Hu X."/>
            <person name="Zhang T."/>
            <person name="Song X."/>
            <person name="Zhang H."/>
            <person name="Dai N."/>
            <person name="Sheng W."/>
            <person name="Hou X."/>
            <person name="Wei L."/>
        </authorList>
    </citation>
    <scope>NUCLEOTIDE SEQUENCE</scope>
    <source>
        <strain evidence="4">KEN1</strain>
        <tissue evidence="4">Leaf</tissue>
    </source>
</reference>
<dbReference type="SUPFAM" id="SSF50630">
    <property type="entry name" value="Acid proteases"/>
    <property type="match status" value="1"/>
</dbReference>
<organism evidence="4">
    <name type="scientific">Sesamum latifolium</name>
    <dbReference type="NCBI Taxonomy" id="2727402"/>
    <lineage>
        <taxon>Eukaryota</taxon>
        <taxon>Viridiplantae</taxon>
        <taxon>Streptophyta</taxon>
        <taxon>Embryophyta</taxon>
        <taxon>Tracheophyta</taxon>
        <taxon>Spermatophyta</taxon>
        <taxon>Magnoliopsida</taxon>
        <taxon>eudicotyledons</taxon>
        <taxon>Gunneridae</taxon>
        <taxon>Pentapetalae</taxon>
        <taxon>asterids</taxon>
        <taxon>lamiids</taxon>
        <taxon>Lamiales</taxon>
        <taxon>Pedaliaceae</taxon>
        <taxon>Sesamum</taxon>
    </lineage>
</organism>
<dbReference type="PROSITE" id="PS50158">
    <property type="entry name" value="ZF_CCHC"/>
    <property type="match status" value="1"/>
</dbReference>
<dbReference type="Pfam" id="PF03732">
    <property type="entry name" value="Retrotrans_gag"/>
    <property type="match status" value="1"/>
</dbReference>
<keyword evidence="1" id="KW-0479">Metal-binding</keyword>
<gene>
    <name evidence="4" type="ORF">Slati_4417600</name>
</gene>
<evidence type="ECO:0000259" key="3">
    <source>
        <dbReference type="PROSITE" id="PS50158"/>
    </source>
</evidence>
<accession>A0AAW2SPX4</accession>
<dbReference type="InterPro" id="IPR032567">
    <property type="entry name" value="RTL1-rel"/>
</dbReference>
<keyword evidence="1" id="KW-0862">Zinc</keyword>
<dbReference type="AlphaFoldDB" id="A0AAW2SPX4"/>
<dbReference type="GO" id="GO:0008270">
    <property type="term" value="F:zinc ion binding"/>
    <property type="evidence" value="ECO:0007669"/>
    <property type="project" value="UniProtKB-KW"/>
</dbReference>
<feature type="region of interest" description="Disordered" evidence="2">
    <location>
        <begin position="218"/>
        <end position="299"/>
    </location>
</feature>
<feature type="region of interest" description="Disordered" evidence="2">
    <location>
        <begin position="350"/>
        <end position="402"/>
    </location>
</feature>
<dbReference type="InterPro" id="IPR001878">
    <property type="entry name" value="Znf_CCHC"/>
</dbReference>
<feature type="compositionally biased region" description="Low complexity" evidence="2">
    <location>
        <begin position="244"/>
        <end position="268"/>
    </location>
</feature>
<dbReference type="PANTHER" id="PTHR15503:SF45">
    <property type="entry name" value="RNA-DIRECTED DNA POLYMERASE HOMOLOG"/>
    <property type="match status" value="1"/>
</dbReference>
<feature type="compositionally biased region" description="Basic and acidic residues" evidence="2">
    <location>
        <begin position="218"/>
        <end position="227"/>
    </location>
</feature>
<evidence type="ECO:0000313" key="4">
    <source>
        <dbReference type="EMBL" id="KAL0394514.1"/>
    </source>
</evidence>
<dbReference type="PANTHER" id="PTHR15503">
    <property type="entry name" value="LDOC1 RELATED"/>
    <property type="match status" value="1"/>
</dbReference>
<dbReference type="Pfam" id="PF08284">
    <property type="entry name" value="RVP_2"/>
    <property type="match status" value="1"/>
</dbReference>
<reference evidence="4" key="2">
    <citation type="journal article" date="2024" name="Plant">
        <title>Genomic evolution and insights into agronomic trait innovations of Sesamum species.</title>
        <authorList>
            <person name="Miao H."/>
            <person name="Wang L."/>
            <person name="Qu L."/>
            <person name="Liu H."/>
            <person name="Sun Y."/>
            <person name="Le M."/>
            <person name="Wang Q."/>
            <person name="Wei S."/>
            <person name="Zheng Y."/>
            <person name="Lin W."/>
            <person name="Duan Y."/>
            <person name="Cao H."/>
            <person name="Xiong S."/>
            <person name="Wang X."/>
            <person name="Wei L."/>
            <person name="Li C."/>
            <person name="Ma Q."/>
            <person name="Ju M."/>
            <person name="Zhao R."/>
            <person name="Li G."/>
            <person name="Mu C."/>
            <person name="Tian Q."/>
            <person name="Mei H."/>
            <person name="Zhang T."/>
            <person name="Gao T."/>
            <person name="Zhang H."/>
        </authorList>
    </citation>
    <scope>NUCLEOTIDE SEQUENCE</scope>
    <source>
        <strain evidence="4">KEN1</strain>
    </source>
</reference>
<dbReference type="InterPro" id="IPR021109">
    <property type="entry name" value="Peptidase_aspartic_dom_sf"/>
</dbReference>
<keyword evidence="1" id="KW-0863">Zinc-finger</keyword>
<dbReference type="InterPro" id="IPR005162">
    <property type="entry name" value="Retrotrans_gag_dom"/>
</dbReference>
<dbReference type="Gene3D" id="4.10.60.10">
    <property type="entry name" value="Zinc finger, CCHC-type"/>
    <property type="match status" value="1"/>
</dbReference>
<comment type="caution">
    <text evidence="4">The sequence shown here is derived from an EMBL/GenBank/DDBJ whole genome shotgun (WGS) entry which is preliminary data.</text>
</comment>
<dbReference type="Pfam" id="PF00098">
    <property type="entry name" value="zf-CCHC"/>
    <property type="match status" value="1"/>
</dbReference>
<feature type="compositionally biased region" description="Low complexity" evidence="2">
    <location>
        <begin position="355"/>
        <end position="366"/>
    </location>
</feature>
<dbReference type="SMART" id="SM00343">
    <property type="entry name" value="ZnF_C2HC"/>
    <property type="match status" value="1"/>
</dbReference>
<proteinExistence type="predicted"/>